<sequence length="46" mass="4999">MTRSPQCPRDPEQRRTRIALALITGALAGATRALAGWLLDHLTNAN</sequence>
<organism evidence="1 2">
    <name type="scientific">Actinoplanes regularis</name>
    <dbReference type="NCBI Taxonomy" id="52697"/>
    <lineage>
        <taxon>Bacteria</taxon>
        <taxon>Bacillati</taxon>
        <taxon>Actinomycetota</taxon>
        <taxon>Actinomycetes</taxon>
        <taxon>Micromonosporales</taxon>
        <taxon>Micromonosporaceae</taxon>
        <taxon>Actinoplanes</taxon>
    </lineage>
</organism>
<dbReference type="RefSeq" id="WP_179277388.1">
    <property type="nucleotide sequence ID" value="NZ_BOMU01000078.1"/>
</dbReference>
<dbReference type="EMBL" id="FZNR01000018">
    <property type="protein sequence ID" value="SNS58068.1"/>
    <property type="molecule type" value="Genomic_DNA"/>
</dbReference>
<evidence type="ECO:0000313" key="2">
    <source>
        <dbReference type="Proteomes" id="UP000198415"/>
    </source>
</evidence>
<gene>
    <name evidence="1" type="ORF">SAMN06264365_118158</name>
</gene>
<keyword evidence="2" id="KW-1185">Reference proteome</keyword>
<proteinExistence type="predicted"/>
<protein>
    <submittedName>
        <fullName evidence="1">Uncharacterized protein</fullName>
    </submittedName>
</protein>
<accession>A0A239FN67</accession>
<evidence type="ECO:0000313" key="1">
    <source>
        <dbReference type="EMBL" id="SNS58068.1"/>
    </source>
</evidence>
<dbReference type="Proteomes" id="UP000198415">
    <property type="component" value="Unassembled WGS sequence"/>
</dbReference>
<dbReference type="AlphaFoldDB" id="A0A239FN67"/>
<reference evidence="1 2" key="1">
    <citation type="submission" date="2017-06" db="EMBL/GenBank/DDBJ databases">
        <authorList>
            <person name="Kim H.J."/>
            <person name="Triplett B.A."/>
        </authorList>
    </citation>
    <scope>NUCLEOTIDE SEQUENCE [LARGE SCALE GENOMIC DNA]</scope>
    <source>
        <strain evidence="1 2">DSM 43151</strain>
    </source>
</reference>
<name>A0A239FN67_9ACTN</name>